<dbReference type="AlphaFoldDB" id="A0AA86RRK9"/>
<evidence type="ECO:0000313" key="6">
    <source>
        <dbReference type="Proteomes" id="UP001642409"/>
    </source>
</evidence>
<feature type="compositionally biased region" description="Low complexity" evidence="2">
    <location>
        <begin position="9"/>
        <end position="19"/>
    </location>
</feature>
<comment type="caution">
    <text evidence="4">The sequence shown here is derived from an EMBL/GenBank/DDBJ whole genome shotgun (WGS) entry which is preliminary data.</text>
</comment>
<evidence type="ECO:0000256" key="2">
    <source>
        <dbReference type="SAM" id="MobiDB-lite"/>
    </source>
</evidence>
<name>A0AA86RRK9_9EUKA</name>
<feature type="coiled-coil region" evidence="1">
    <location>
        <begin position="76"/>
        <end position="144"/>
    </location>
</feature>
<dbReference type="EMBL" id="CATOUU010001090">
    <property type="protein sequence ID" value="CAI9971300.1"/>
    <property type="molecule type" value="Genomic_DNA"/>
</dbReference>
<reference evidence="5 6" key="2">
    <citation type="submission" date="2024-07" db="EMBL/GenBank/DDBJ databases">
        <authorList>
            <person name="Akdeniz Z."/>
        </authorList>
    </citation>
    <scope>NUCLEOTIDE SEQUENCE [LARGE SCALE GENOMIC DNA]</scope>
</reference>
<accession>A0AA86RRK9</accession>
<gene>
    <name evidence="5" type="ORF">HINF_LOCUS14488</name>
    <name evidence="4" type="ORF">HINF_LOCUS58945</name>
</gene>
<reference evidence="4" key="1">
    <citation type="submission" date="2023-06" db="EMBL/GenBank/DDBJ databases">
        <authorList>
            <person name="Kurt Z."/>
        </authorList>
    </citation>
    <scope>NUCLEOTIDE SEQUENCE</scope>
</reference>
<keyword evidence="3" id="KW-1133">Transmembrane helix</keyword>
<protein>
    <submittedName>
        <fullName evidence="5">Hypothetical_protein</fullName>
    </submittedName>
</protein>
<feature type="compositionally biased region" description="Polar residues" evidence="2">
    <location>
        <begin position="21"/>
        <end position="30"/>
    </location>
</feature>
<evidence type="ECO:0000313" key="5">
    <source>
        <dbReference type="EMBL" id="CAL5996036.1"/>
    </source>
</evidence>
<sequence length="368" mass="43570">MSRPNVRGSVSSLSSSKISPNIGTSLSMSQSGLPSLYNSRYYKDDELNRSRQLQESLKVIESQAPDSLKAPDAAGFMKFQLEKRRLEEEERDMKREYDRKTEQELQLLRMEYQKKLNDEKDRLRREYEQRFQVEQARLQEEYKERFEEKKRHRTEYNMMKASVQNLIEDLLDPVKNEQYVDEFKRADELTIGQYLQQNDVKEEEFERKTEQLISKAFFTLKKLNEEQKPRQNNYCNKLDKILEVLKSVIPLAEHNPNVLNNFHDLCRVKIGVFSDKKDAERLSSLIKQFQKESQEIVDYQNKRYQDAIKRADPNAHMIKSITVVSEPTLILTNVYVIIALENQITVFMLIITYSINSAVHFFFTSSFK</sequence>
<feature type="region of interest" description="Disordered" evidence="2">
    <location>
        <begin position="1"/>
        <end position="30"/>
    </location>
</feature>
<feature type="transmembrane region" description="Helical" evidence="3">
    <location>
        <begin position="344"/>
        <end position="363"/>
    </location>
</feature>
<dbReference type="Proteomes" id="UP001642409">
    <property type="component" value="Unassembled WGS sequence"/>
</dbReference>
<keyword evidence="6" id="KW-1185">Reference proteome</keyword>
<dbReference type="EMBL" id="CAXDID020000034">
    <property type="protein sequence ID" value="CAL5996036.1"/>
    <property type="molecule type" value="Genomic_DNA"/>
</dbReference>
<keyword evidence="3" id="KW-0812">Transmembrane</keyword>
<keyword evidence="3" id="KW-0472">Membrane</keyword>
<organism evidence="4">
    <name type="scientific">Hexamita inflata</name>
    <dbReference type="NCBI Taxonomy" id="28002"/>
    <lineage>
        <taxon>Eukaryota</taxon>
        <taxon>Metamonada</taxon>
        <taxon>Diplomonadida</taxon>
        <taxon>Hexamitidae</taxon>
        <taxon>Hexamitinae</taxon>
        <taxon>Hexamita</taxon>
    </lineage>
</organism>
<keyword evidence="1" id="KW-0175">Coiled coil</keyword>
<evidence type="ECO:0000313" key="4">
    <source>
        <dbReference type="EMBL" id="CAI9971300.1"/>
    </source>
</evidence>
<evidence type="ECO:0000256" key="3">
    <source>
        <dbReference type="SAM" id="Phobius"/>
    </source>
</evidence>
<evidence type="ECO:0000256" key="1">
    <source>
        <dbReference type="SAM" id="Coils"/>
    </source>
</evidence>
<proteinExistence type="predicted"/>